<gene>
    <name evidence="2" type="ORF">GCM10009867_05020</name>
</gene>
<reference evidence="2 3" key="1">
    <citation type="journal article" date="2019" name="Int. J. Syst. Evol. Microbiol.">
        <title>The Global Catalogue of Microorganisms (GCM) 10K type strain sequencing project: providing services to taxonomists for standard genome sequencing and annotation.</title>
        <authorList>
            <consortium name="The Broad Institute Genomics Platform"/>
            <consortium name="The Broad Institute Genome Sequencing Center for Infectious Disease"/>
            <person name="Wu L."/>
            <person name="Ma J."/>
        </authorList>
    </citation>
    <scope>NUCLEOTIDE SEQUENCE [LARGE SCALE GENOMIC DNA]</scope>
    <source>
        <strain evidence="2 3">JCM 16378</strain>
    </source>
</reference>
<protein>
    <recommendedName>
        <fullName evidence="4">PrgI family protein</fullName>
    </recommendedName>
</protein>
<keyword evidence="1" id="KW-0472">Membrane</keyword>
<name>A0ABN3UER0_9MICO</name>
<dbReference type="EMBL" id="BAAARN010000001">
    <property type="protein sequence ID" value="GAA2731430.1"/>
    <property type="molecule type" value="Genomic_DNA"/>
</dbReference>
<evidence type="ECO:0000313" key="3">
    <source>
        <dbReference type="Proteomes" id="UP001501326"/>
    </source>
</evidence>
<keyword evidence="3" id="KW-1185">Reference proteome</keyword>
<keyword evidence="1" id="KW-1133">Transmembrane helix</keyword>
<evidence type="ECO:0008006" key="4">
    <source>
        <dbReference type="Google" id="ProtNLM"/>
    </source>
</evidence>
<feature type="transmembrane region" description="Helical" evidence="1">
    <location>
        <begin position="21"/>
        <end position="41"/>
    </location>
</feature>
<organism evidence="2 3">
    <name type="scientific">Pedococcus aerophilus</name>
    <dbReference type="NCBI Taxonomy" id="436356"/>
    <lineage>
        <taxon>Bacteria</taxon>
        <taxon>Bacillati</taxon>
        <taxon>Actinomycetota</taxon>
        <taxon>Actinomycetes</taxon>
        <taxon>Micrococcales</taxon>
        <taxon>Intrasporangiaceae</taxon>
        <taxon>Pedococcus</taxon>
    </lineage>
</organism>
<proteinExistence type="predicted"/>
<evidence type="ECO:0000256" key="1">
    <source>
        <dbReference type="SAM" id="Phobius"/>
    </source>
</evidence>
<dbReference type="Proteomes" id="UP001501326">
    <property type="component" value="Unassembled WGS sequence"/>
</dbReference>
<dbReference type="InterPro" id="IPR049978">
    <property type="entry name" value="SCO6880-like"/>
</dbReference>
<comment type="caution">
    <text evidence="2">The sequence shown here is derived from an EMBL/GenBank/DDBJ whole genome shotgun (WGS) entry which is preliminary data.</text>
</comment>
<evidence type="ECO:0000313" key="2">
    <source>
        <dbReference type="EMBL" id="GAA2731430.1"/>
    </source>
</evidence>
<sequence>MTDAAQSQFTVRFGRRPRRGLLLGLSAFRVACIACAAATFVPMMFVAGAPGAAASSPLWLTFLVLAFARWGGQPAAELAPTAGHFLFRKARGQTRYRARPDRPRPAGTLALPGDAASLRLHIDEESGAAMLHDPHAQTLTAVALVRHPAYVLLSPEEQARRVHGWGRALAGLSATGTCARVQVLEVSLPDSGRGITGWWDAHGVKDPRQWAVREYEELMRTCAPAASTHRTLIAISLDLRKARRHIRQAGRGMAGAAAFLRQEMTSLEAGLRAADLQLTGWLDEPELAATLRAAYDPVVDREDLGTCALSTAGPVAVDEHWDYLRHDTGFSAVLWVSEWPRVAVPPFFLHALVFQQGIRKTLSLTLEPVSAEAALRDIRKAKVEYATDAAQKAKLGTIADLSDSVERDDVLERERALISGHADIRFTGMLAITAATRDGLEAAVAEISRAAIQSGCETRRLYGRQARAFAAASLPLARRVSA</sequence>
<dbReference type="RefSeq" id="WP_056920577.1">
    <property type="nucleotide sequence ID" value="NZ_BAAARN010000001.1"/>
</dbReference>
<dbReference type="NCBIfam" id="NF042935">
    <property type="entry name" value="SCO6880_fam"/>
    <property type="match status" value="1"/>
</dbReference>
<keyword evidence="1" id="KW-0812">Transmembrane</keyword>
<accession>A0ABN3UER0</accession>